<dbReference type="CDD" id="cd00070">
    <property type="entry name" value="GLECT"/>
    <property type="match status" value="1"/>
</dbReference>
<dbReference type="SMART" id="SM00908">
    <property type="entry name" value="Gal-bind_lectin"/>
    <property type="match status" value="1"/>
</dbReference>
<accession>A0A6A6NFU1</accession>
<dbReference type="PROSITE" id="PS51304">
    <property type="entry name" value="GALECTIN"/>
    <property type="match status" value="1"/>
</dbReference>
<dbReference type="UniPathway" id="UPA00378"/>
<dbReference type="EMBL" id="JAAGAX010000001">
    <property type="protein sequence ID" value="KAF2323970.1"/>
    <property type="molecule type" value="Genomic_DNA"/>
</dbReference>
<organism evidence="4 5">
    <name type="scientific">Hevea brasiliensis</name>
    <name type="common">Para rubber tree</name>
    <name type="synonym">Siphonia brasiliensis</name>
    <dbReference type="NCBI Taxonomy" id="3981"/>
    <lineage>
        <taxon>Eukaryota</taxon>
        <taxon>Viridiplantae</taxon>
        <taxon>Streptophyta</taxon>
        <taxon>Embryophyta</taxon>
        <taxon>Tracheophyta</taxon>
        <taxon>Spermatophyta</taxon>
        <taxon>Magnoliopsida</taxon>
        <taxon>eudicotyledons</taxon>
        <taxon>Gunneridae</taxon>
        <taxon>Pentapetalae</taxon>
        <taxon>rosids</taxon>
        <taxon>fabids</taxon>
        <taxon>Malpighiales</taxon>
        <taxon>Euphorbiaceae</taxon>
        <taxon>Crotonoideae</taxon>
        <taxon>Micrandreae</taxon>
        <taxon>Hevea</taxon>
    </lineage>
</organism>
<keyword evidence="5" id="KW-1185">Reference proteome</keyword>
<dbReference type="AlphaFoldDB" id="A0A6A6NFU1"/>
<feature type="domain" description="Galectin" evidence="3">
    <location>
        <begin position="150"/>
        <end position="358"/>
    </location>
</feature>
<evidence type="ECO:0000313" key="5">
    <source>
        <dbReference type="Proteomes" id="UP000467840"/>
    </source>
</evidence>
<feature type="region of interest" description="Disordered" evidence="2">
    <location>
        <begin position="39"/>
        <end position="58"/>
    </location>
</feature>
<proteinExistence type="predicted"/>
<dbReference type="Pfam" id="PF00337">
    <property type="entry name" value="Gal-bind_lectin"/>
    <property type="match status" value="1"/>
</dbReference>
<evidence type="ECO:0000256" key="2">
    <source>
        <dbReference type="SAM" id="MobiDB-lite"/>
    </source>
</evidence>
<reference evidence="4 5" key="1">
    <citation type="journal article" date="2020" name="Mol. Plant">
        <title>The Chromosome-Based Rubber Tree Genome Provides New Insights into Spurge Genome Evolution and Rubber Biosynthesis.</title>
        <authorList>
            <person name="Liu J."/>
            <person name="Shi C."/>
            <person name="Shi C.C."/>
            <person name="Li W."/>
            <person name="Zhang Q.J."/>
            <person name="Zhang Y."/>
            <person name="Li K."/>
            <person name="Lu H.F."/>
            <person name="Shi C."/>
            <person name="Zhu S.T."/>
            <person name="Xiao Z.Y."/>
            <person name="Nan H."/>
            <person name="Yue Y."/>
            <person name="Zhu X.G."/>
            <person name="Wu Y."/>
            <person name="Hong X.N."/>
            <person name="Fan G.Y."/>
            <person name="Tong Y."/>
            <person name="Zhang D."/>
            <person name="Mao C.L."/>
            <person name="Liu Y.L."/>
            <person name="Hao S.J."/>
            <person name="Liu W.Q."/>
            <person name="Lv M.Q."/>
            <person name="Zhang H.B."/>
            <person name="Liu Y."/>
            <person name="Hu-Tang G.R."/>
            <person name="Wang J.P."/>
            <person name="Wang J.H."/>
            <person name="Sun Y.H."/>
            <person name="Ni S.B."/>
            <person name="Chen W.B."/>
            <person name="Zhang X.C."/>
            <person name="Jiao Y.N."/>
            <person name="Eichler E.E."/>
            <person name="Li G.H."/>
            <person name="Liu X."/>
            <person name="Gao L.Z."/>
        </authorList>
    </citation>
    <scope>NUCLEOTIDE SEQUENCE [LARGE SCALE GENOMIC DNA]</scope>
    <source>
        <strain evidence="5">cv. GT1</strain>
        <tissue evidence="4">Leaf</tissue>
    </source>
</reference>
<dbReference type="SUPFAM" id="SSF49899">
    <property type="entry name" value="Concanavalin A-like lectins/glucanases"/>
    <property type="match status" value="1"/>
</dbReference>
<keyword evidence="1" id="KW-0430">Lectin</keyword>
<dbReference type="GO" id="GO:1901137">
    <property type="term" value="P:carbohydrate derivative biosynthetic process"/>
    <property type="evidence" value="ECO:0007669"/>
    <property type="project" value="UniProtKB-ARBA"/>
</dbReference>
<gene>
    <name evidence="4" type="ORF">GH714_005771</name>
</gene>
<dbReference type="Proteomes" id="UP000467840">
    <property type="component" value="Chromosome 5"/>
</dbReference>
<comment type="caution">
    <text evidence="4">The sequence shown here is derived from an EMBL/GenBank/DDBJ whole genome shotgun (WGS) entry which is preliminary data.</text>
</comment>
<name>A0A6A6NFU1_HEVBR</name>
<evidence type="ECO:0000313" key="4">
    <source>
        <dbReference type="EMBL" id="KAF2323970.1"/>
    </source>
</evidence>
<dbReference type="FunFam" id="2.60.120.200:FF:000147">
    <property type="entry name" value="Hydroxyproline O-galactosyltransferase GALT2"/>
    <property type="match status" value="1"/>
</dbReference>
<protein>
    <recommendedName>
        <fullName evidence="1">Galectin</fullName>
    </recommendedName>
</protein>
<dbReference type="InterPro" id="IPR001079">
    <property type="entry name" value="Galectin_CRD"/>
</dbReference>
<sequence length="431" mass="48666">MLSGDDSYVGLDAAAAEDMDDSDLSKPIFSSVYKDTFHRKLEDNQNQNAPRMPSKEPLEEVKEVSKPIKPLQHRYGRITGEIMRRRNRTSDLSMLERLADEAWTLGLRAWKEVENYDGKELAQNSVFEGKSESCPSWASMSGEELAGGDKMMFLPCGLAAGSSITVVGTPHYAHEEYVPQLARLRRGDGIVKVSQFMIELQGLKVVDGEDPPKILHLNPRLRGDWSKRPIIEHNTCYRMQWGTAQRCDGLPSKNDEDMLVDGFMRCEKWMRNDIVDSKESKTTSWFKRFIGREQKPEVTWPFPFVEGRLFILTLRAGVDGYHINVGGRHVTSFPYRPGKETINSDSNGVTSENSLLMPKETLNLQGSSSSVMESGIQSITLGVFSPTLEAINTDAWIKDEDEQNFEEKILIFLKHFNSQSDGIMIKILSST</sequence>
<dbReference type="Gene3D" id="2.60.120.200">
    <property type="match status" value="2"/>
</dbReference>
<evidence type="ECO:0000259" key="3">
    <source>
        <dbReference type="PROSITE" id="PS51304"/>
    </source>
</evidence>
<dbReference type="GO" id="GO:0030246">
    <property type="term" value="F:carbohydrate binding"/>
    <property type="evidence" value="ECO:0007669"/>
    <property type="project" value="UniProtKB-UniRule"/>
</dbReference>
<dbReference type="InterPro" id="IPR013320">
    <property type="entry name" value="ConA-like_dom_sf"/>
</dbReference>
<evidence type="ECO:0000256" key="1">
    <source>
        <dbReference type="RuleBase" id="RU102079"/>
    </source>
</evidence>